<feature type="chain" id="PRO_5012993967" description="Nose resistant-to-fluoxetine protein N-terminal domain-containing protein" evidence="1">
    <location>
        <begin position="28"/>
        <end position="278"/>
    </location>
</feature>
<name>A0A2C9KY86_BIOGL</name>
<keyword evidence="1" id="KW-0732">Signal</keyword>
<proteinExistence type="predicted"/>
<feature type="signal peptide" evidence="1">
    <location>
        <begin position="1"/>
        <end position="27"/>
    </location>
</feature>
<organism evidence="3 4">
    <name type="scientific">Biomphalaria glabrata</name>
    <name type="common">Bloodfluke planorb</name>
    <name type="synonym">Freshwater snail</name>
    <dbReference type="NCBI Taxonomy" id="6526"/>
    <lineage>
        <taxon>Eukaryota</taxon>
        <taxon>Metazoa</taxon>
        <taxon>Spiralia</taxon>
        <taxon>Lophotrochozoa</taxon>
        <taxon>Mollusca</taxon>
        <taxon>Gastropoda</taxon>
        <taxon>Heterobranchia</taxon>
        <taxon>Euthyneura</taxon>
        <taxon>Panpulmonata</taxon>
        <taxon>Hygrophila</taxon>
        <taxon>Lymnaeoidea</taxon>
        <taxon>Planorbidae</taxon>
        <taxon>Biomphalaria</taxon>
    </lineage>
</organism>
<protein>
    <recommendedName>
        <fullName evidence="2">Nose resistant-to-fluoxetine protein N-terminal domain-containing protein</fullName>
    </recommendedName>
</protein>
<dbReference type="Pfam" id="PF20146">
    <property type="entry name" value="NRF"/>
    <property type="match status" value="1"/>
</dbReference>
<evidence type="ECO:0000313" key="4">
    <source>
        <dbReference type="Proteomes" id="UP000076420"/>
    </source>
</evidence>
<dbReference type="EnsemblMetazoa" id="BGLB024932-RA">
    <property type="protein sequence ID" value="BGLB024932-PA"/>
    <property type="gene ID" value="BGLB024932"/>
</dbReference>
<sequence>MRNKKINKLTAFFTLLFMFTSFAITVADDTTGSPDPKTFLGALENINDVIRRQNDPAFQETLKNFETLLSGKDILGQTGILGNAVFAAPSSGSIYSAINNSNNIQNGVENQVDTFGESTWSLADAVDKKDGSQNLRRKIGKVNSANCVADIQRLVTNVTQNQWTLPFLDAWGKPGPSILQGRLNFVGNYKQCRNAKAPPQPGVAGTGFTGNYCVLSLAAKLRAIVQTYASDNIPQNTQKLVERESMQRRPLRVGETLFLTFLRRHSDVLVSYIRETLL</sequence>
<reference evidence="3" key="1">
    <citation type="submission" date="2020-05" db="UniProtKB">
        <authorList>
            <consortium name="EnsemblMetazoa"/>
        </authorList>
    </citation>
    <scope>IDENTIFICATION</scope>
    <source>
        <strain evidence="3">BB02</strain>
    </source>
</reference>
<dbReference type="InterPro" id="IPR006621">
    <property type="entry name" value="Nose-resist-to-fluoxetine_N"/>
</dbReference>
<accession>A0A2C9KY86</accession>
<dbReference type="VEuPathDB" id="VectorBase:BGLAX_048708"/>
<evidence type="ECO:0000313" key="3">
    <source>
        <dbReference type="EnsemblMetazoa" id="BGLB024932-PA"/>
    </source>
</evidence>
<dbReference type="KEGG" id="bgt:106079190"/>
<gene>
    <name evidence="3" type="primary">106079190</name>
</gene>
<feature type="domain" description="Nose resistant-to-fluoxetine protein N-terminal" evidence="2">
    <location>
        <begin position="144"/>
        <end position="260"/>
    </location>
</feature>
<evidence type="ECO:0000259" key="2">
    <source>
        <dbReference type="SMART" id="SM00703"/>
    </source>
</evidence>
<dbReference type="SMART" id="SM00703">
    <property type="entry name" value="NRF"/>
    <property type="match status" value="1"/>
</dbReference>
<evidence type="ECO:0000256" key="1">
    <source>
        <dbReference type="SAM" id="SignalP"/>
    </source>
</evidence>
<dbReference type="AlphaFoldDB" id="A0A2C9KY86"/>
<dbReference type="Proteomes" id="UP000076420">
    <property type="component" value="Unassembled WGS sequence"/>
</dbReference>
<dbReference type="VEuPathDB" id="VectorBase:BGLB024932"/>